<proteinExistence type="predicted"/>
<evidence type="ECO:0000313" key="3">
    <source>
        <dbReference type="Proteomes" id="UP000199002"/>
    </source>
</evidence>
<dbReference type="NCBIfam" id="TIGR02427">
    <property type="entry name" value="protocat_pcaD"/>
    <property type="match status" value="1"/>
</dbReference>
<dbReference type="EMBL" id="FNQJ01000002">
    <property type="protein sequence ID" value="SDZ84504.1"/>
    <property type="molecule type" value="Genomic_DNA"/>
</dbReference>
<dbReference type="Proteomes" id="UP000199002">
    <property type="component" value="Unassembled WGS sequence"/>
</dbReference>
<organism evidence="2 3">
    <name type="scientific">Acidovorax soli</name>
    <dbReference type="NCBI Taxonomy" id="592050"/>
    <lineage>
        <taxon>Bacteria</taxon>
        <taxon>Pseudomonadati</taxon>
        <taxon>Pseudomonadota</taxon>
        <taxon>Betaproteobacteria</taxon>
        <taxon>Burkholderiales</taxon>
        <taxon>Comamonadaceae</taxon>
        <taxon>Acidovorax</taxon>
    </lineage>
</organism>
<dbReference type="PANTHER" id="PTHR43433:SF1">
    <property type="entry name" value="BLL5160 PROTEIN"/>
    <property type="match status" value="1"/>
</dbReference>
<keyword evidence="3" id="KW-1185">Reference proteome</keyword>
<feature type="domain" description="AB hydrolase-1" evidence="1">
    <location>
        <begin position="24"/>
        <end position="251"/>
    </location>
</feature>
<dbReference type="GO" id="GO:0047570">
    <property type="term" value="F:3-oxoadipate enol-lactonase activity"/>
    <property type="evidence" value="ECO:0007669"/>
    <property type="project" value="InterPro"/>
</dbReference>
<protein>
    <submittedName>
        <fullName evidence="2">3-oxoadipate enol-lactonase</fullName>
    </submittedName>
</protein>
<dbReference type="RefSeq" id="WP_092696895.1">
    <property type="nucleotide sequence ID" value="NZ_CAXIQX010000078.1"/>
</dbReference>
<evidence type="ECO:0000259" key="1">
    <source>
        <dbReference type="Pfam" id="PF00561"/>
    </source>
</evidence>
<dbReference type="InterPro" id="IPR029058">
    <property type="entry name" value="AB_hydrolase_fold"/>
</dbReference>
<dbReference type="InterPro" id="IPR026968">
    <property type="entry name" value="PcaD/CatD"/>
</dbReference>
<dbReference type="Gene3D" id="3.40.50.1820">
    <property type="entry name" value="alpha/beta hydrolase"/>
    <property type="match status" value="1"/>
</dbReference>
<dbReference type="SUPFAM" id="SSF53474">
    <property type="entry name" value="alpha/beta-Hydrolases"/>
    <property type="match status" value="1"/>
</dbReference>
<dbReference type="AlphaFoldDB" id="A0A1H3WDM9"/>
<dbReference type="InterPro" id="IPR000073">
    <property type="entry name" value="AB_hydrolase_1"/>
</dbReference>
<dbReference type="GO" id="GO:0042952">
    <property type="term" value="P:beta-ketoadipate pathway"/>
    <property type="evidence" value="ECO:0007669"/>
    <property type="project" value="InterPro"/>
</dbReference>
<dbReference type="InterPro" id="IPR050471">
    <property type="entry name" value="AB_hydrolase"/>
</dbReference>
<dbReference type="PANTHER" id="PTHR43433">
    <property type="entry name" value="HYDROLASE, ALPHA/BETA FOLD FAMILY PROTEIN"/>
    <property type="match status" value="1"/>
</dbReference>
<reference evidence="3" key="1">
    <citation type="submission" date="2016-10" db="EMBL/GenBank/DDBJ databases">
        <authorList>
            <person name="Varghese N."/>
            <person name="Submissions S."/>
        </authorList>
    </citation>
    <scope>NUCLEOTIDE SEQUENCE [LARGE SCALE GENOMIC DNA]</scope>
    <source>
        <strain evidence="3">DSM 25157</strain>
    </source>
</reference>
<gene>
    <name evidence="2" type="ORF">SAMN05421875_102182</name>
</gene>
<name>A0A1H3WDM9_9BURK</name>
<dbReference type="Pfam" id="PF00561">
    <property type="entry name" value="Abhydrolase_1"/>
    <property type="match status" value="1"/>
</dbReference>
<evidence type="ECO:0000313" key="2">
    <source>
        <dbReference type="EMBL" id="SDZ84504.1"/>
    </source>
</evidence>
<sequence>MSMQTIDTAAGRFRVALDGPADAPVLVFSNSLGTTLEMWDAQAQRFAQTHRVLRYDTRGHGGSVVSPGPYSFDQLGGDVVALLDALGIAKASFCGISMGGLTGLWLGVHAGERLSHLVVCNSAAKIGTAEGWQTRAALVRDQGKAAMAELAASSPGRWFTEPFIAAQPALVARAQGWIAGIAPEGYAACCEALAQADLRGAISAIRVPTLLIAGASDPVTTVADAQAMQRAIAGAHLAELPASHLSNLEAPAAFADALAAFLATGA</sequence>
<dbReference type="STRING" id="592050.SAMN05421875_102182"/>
<accession>A0A1H3WDM9</accession>